<dbReference type="GO" id="GO:0070040">
    <property type="term" value="F:rRNA (adenine(2503)-C2-)-methyltransferase activity"/>
    <property type="evidence" value="ECO:0007669"/>
    <property type="project" value="UniProtKB-UniRule"/>
</dbReference>
<dbReference type="EMBL" id="DXFB01000148">
    <property type="protein sequence ID" value="HIX45682.1"/>
    <property type="molecule type" value="Genomic_DNA"/>
</dbReference>
<keyword evidence="6 14" id="KW-0489">Methyltransferase</keyword>
<dbReference type="InterPro" id="IPR013785">
    <property type="entry name" value="Aldolase_TIM"/>
</dbReference>
<reference evidence="16" key="1">
    <citation type="journal article" date="2021" name="PeerJ">
        <title>Extensive microbial diversity within the chicken gut microbiome revealed by metagenomics and culture.</title>
        <authorList>
            <person name="Gilroy R."/>
            <person name="Ravi A."/>
            <person name="Getino M."/>
            <person name="Pursley I."/>
            <person name="Horton D.L."/>
            <person name="Alikhan N.F."/>
            <person name="Baker D."/>
            <person name="Gharbi K."/>
            <person name="Hall N."/>
            <person name="Watson M."/>
            <person name="Adriaenssens E.M."/>
            <person name="Foster-Nyarko E."/>
            <person name="Jarju S."/>
            <person name="Secka A."/>
            <person name="Antonio M."/>
            <person name="Oren A."/>
            <person name="Chaudhuri R.R."/>
            <person name="La Ragione R."/>
            <person name="Hildebrand F."/>
            <person name="Pallen M.J."/>
        </authorList>
    </citation>
    <scope>NUCLEOTIDE SEQUENCE</scope>
    <source>
        <strain evidence="16">ChiHjej12B11-16260</strain>
    </source>
</reference>
<comment type="subcellular location">
    <subcellularLocation>
        <location evidence="1 14">Cytoplasm</location>
    </subcellularLocation>
</comment>
<evidence type="ECO:0000256" key="6">
    <source>
        <dbReference type="ARBA" id="ARBA00022603"/>
    </source>
</evidence>
<accession>A0A9D2APN8</accession>
<keyword evidence="4 14" id="KW-0963">Cytoplasm</keyword>
<dbReference type="GO" id="GO:0000049">
    <property type="term" value="F:tRNA binding"/>
    <property type="evidence" value="ECO:0007669"/>
    <property type="project" value="UniProtKB-UniRule"/>
</dbReference>
<dbReference type="Proteomes" id="UP000824246">
    <property type="component" value="Unassembled WGS sequence"/>
</dbReference>
<keyword evidence="5 14" id="KW-0698">rRNA processing</keyword>
<dbReference type="GO" id="GO:0019843">
    <property type="term" value="F:rRNA binding"/>
    <property type="evidence" value="ECO:0007669"/>
    <property type="project" value="UniProtKB-UniRule"/>
</dbReference>
<dbReference type="SFLD" id="SFLDS00029">
    <property type="entry name" value="Radical_SAM"/>
    <property type="match status" value="1"/>
</dbReference>
<dbReference type="PIRSF" id="PIRSF006004">
    <property type="entry name" value="CHP00048"/>
    <property type="match status" value="1"/>
</dbReference>
<evidence type="ECO:0000256" key="2">
    <source>
        <dbReference type="ARBA" id="ARBA00007544"/>
    </source>
</evidence>
<evidence type="ECO:0000256" key="11">
    <source>
        <dbReference type="ARBA" id="ARBA00023004"/>
    </source>
</evidence>
<comment type="catalytic activity">
    <reaction evidence="14">
        <text>adenosine(2503) in 23S rRNA + 2 reduced [2Fe-2S]-[ferredoxin] + 2 S-adenosyl-L-methionine = 2-methyladenosine(2503) in 23S rRNA + 5'-deoxyadenosine + L-methionine + 2 oxidized [2Fe-2S]-[ferredoxin] + S-adenosyl-L-homocysteine</text>
        <dbReference type="Rhea" id="RHEA:42916"/>
        <dbReference type="Rhea" id="RHEA-COMP:10000"/>
        <dbReference type="Rhea" id="RHEA-COMP:10001"/>
        <dbReference type="Rhea" id="RHEA-COMP:10152"/>
        <dbReference type="Rhea" id="RHEA-COMP:10282"/>
        <dbReference type="ChEBI" id="CHEBI:17319"/>
        <dbReference type="ChEBI" id="CHEBI:33737"/>
        <dbReference type="ChEBI" id="CHEBI:33738"/>
        <dbReference type="ChEBI" id="CHEBI:57844"/>
        <dbReference type="ChEBI" id="CHEBI:57856"/>
        <dbReference type="ChEBI" id="CHEBI:59789"/>
        <dbReference type="ChEBI" id="CHEBI:74411"/>
        <dbReference type="ChEBI" id="CHEBI:74497"/>
        <dbReference type="EC" id="2.1.1.192"/>
    </reaction>
</comment>
<keyword evidence="13 14" id="KW-1015">Disulfide bond</keyword>
<evidence type="ECO:0000256" key="3">
    <source>
        <dbReference type="ARBA" id="ARBA00022485"/>
    </source>
</evidence>
<comment type="caution">
    <text evidence="16">The sequence shown here is derived from an EMBL/GenBank/DDBJ whole genome shotgun (WGS) entry which is preliminary data.</text>
</comment>
<dbReference type="GO" id="GO:0005737">
    <property type="term" value="C:cytoplasm"/>
    <property type="evidence" value="ECO:0007669"/>
    <property type="project" value="UniProtKB-SubCell"/>
</dbReference>
<dbReference type="PROSITE" id="PS51918">
    <property type="entry name" value="RADICAL_SAM"/>
    <property type="match status" value="1"/>
</dbReference>
<dbReference type="PANTHER" id="PTHR30544">
    <property type="entry name" value="23S RRNA METHYLTRANSFERASE"/>
    <property type="match status" value="1"/>
</dbReference>
<evidence type="ECO:0000256" key="8">
    <source>
        <dbReference type="ARBA" id="ARBA00022691"/>
    </source>
</evidence>
<dbReference type="CDD" id="cd01335">
    <property type="entry name" value="Radical_SAM"/>
    <property type="match status" value="1"/>
</dbReference>
<dbReference type="AlphaFoldDB" id="A0A9D2APN8"/>
<dbReference type="SFLD" id="SFLDF00275">
    <property type="entry name" value="adenosine_C2_methyltransferase"/>
    <property type="match status" value="1"/>
</dbReference>
<feature type="binding site" evidence="14">
    <location>
        <begin position="214"/>
        <end position="216"/>
    </location>
    <ligand>
        <name>S-adenosyl-L-methionine</name>
        <dbReference type="ChEBI" id="CHEBI:59789"/>
    </ligand>
</feature>
<keyword evidence="11 14" id="KW-0408">Iron</keyword>
<dbReference type="InterPro" id="IPR048641">
    <property type="entry name" value="RlmN_N"/>
</dbReference>
<keyword evidence="10 14" id="KW-0479">Metal-binding</keyword>
<dbReference type="GO" id="GO:0051539">
    <property type="term" value="F:4 iron, 4 sulfur cluster binding"/>
    <property type="evidence" value="ECO:0007669"/>
    <property type="project" value="UniProtKB-UniRule"/>
</dbReference>
<dbReference type="GO" id="GO:0002935">
    <property type="term" value="F:tRNA (adenine(37)-C2)-methyltransferase activity"/>
    <property type="evidence" value="ECO:0007669"/>
    <property type="project" value="UniProtKB-UniRule"/>
</dbReference>
<dbReference type="GO" id="GO:0046872">
    <property type="term" value="F:metal ion binding"/>
    <property type="evidence" value="ECO:0007669"/>
    <property type="project" value="UniProtKB-KW"/>
</dbReference>
<dbReference type="InterPro" id="IPR004383">
    <property type="entry name" value="rRNA_lsu_MTrfase_RlmN/Cfr"/>
</dbReference>
<feature type="binding site" evidence="14">
    <location>
        <position position="122"/>
    </location>
    <ligand>
        <name>[4Fe-4S] cluster</name>
        <dbReference type="ChEBI" id="CHEBI:49883"/>
        <note>4Fe-4S-S-AdoMet</note>
    </ligand>
</feature>
<comment type="similarity">
    <text evidence="2 14">Belongs to the radical SAM superfamily. RlmN family.</text>
</comment>
<evidence type="ECO:0000256" key="7">
    <source>
        <dbReference type="ARBA" id="ARBA00022679"/>
    </source>
</evidence>
<evidence type="ECO:0000259" key="15">
    <source>
        <dbReference type="PROSITE" id="PS51918"/>
    </source>
</evidence>
<evidence type="ECO:0000256" key="13">
    <source>
        <dbReference type="ARBA" id="ARBA00023157"/>
    </source>
</evidence>
<dbReference type="SFLD" id="SFLDG01062">
    <property type="entry name" value="methyltransferase_(Class_A)"/>
    <property type="match status" value="1"/>
</dbReference>
<dbReference type="Gene3D" id="1.10.150.530">
    <property type="match status" value="1"/>
</dbReference>
<keyword evidence="9 14" id="KW-0819">tRNA processing</keyword>
<name>A0A9D2APN8_9BACT</name>
<evidence type="ECO:0000313" key="16">
    <source>
        <dbReference type="EMBL" id="HIX45682.1"/>
    </source>
</evidence>
<keyword evidence="12 14" id="KW-0411">Iron-sulfur</keyword>
<dbReference type="FunFam" id="3.20.20.70:FF:000014">
    <property type="entry name" value="Probable dual-specificity RNA methyltransferase RlmN"/>
    <property type="match status" value="1"/>
</dbReference>
<evidence type="ECO:0000256" key="5">
    <source>
        <dbReference type="ARBA" id="ARBA00022552"/>
    </source>
</evidence>
<dbReference type="InterPro" id="IPR007197">
    <property type="entry name" value="rSAM"/>
</dbReference>
<dbReference type="EC" id="2.1.1.192" evidence="14"/>
<comment type="caution">
    <text evidence="14">Lacks conserved residue(s) required for the propagation of feature annotation.</text>
</comment>
<feature type="binding site" evidence="14">
    <location>
        <begin position="160"/>
        <end position="161"/>
    </location>
    <ligand>
        <name>S-adenosyl-L-methionine</name>
        <dbReference type="ChEBI" id="CHEBI:59789"/>
    </ligand>
</feature>
<comment type="function">
    <text evidence="14">Specifically methylates position 2 of adenine 2503 in 23S rRNA and position 2 of adenine 37 in tRNAs.</text>
</comment>
<sequence length="343" mass="38564">MENIVKEHLAGKTLEELHEVAQQMGMPPFAAKQMARWLYTRRVKDIASMTDLSKQHRALLSEKYDVGYYAPCEAMRSVDGTVKYLFPAGTTSGVESVYIPDHERATLCVSSQVGCKMNCYFCMTGKQGYTRNLTAHEIINQILSVPESDKLTNIVFMGMGEPLDNVEALLQSIRILTEPWGLGWSPHRITVSTIGYKPGLRRFLDECNCHLAVSLHAPSPEQRAEVMPVEKSFPIRELLAFLRGYDWTRQRRLSFEYIVFKGYNDTIAHADALVRLLGGMACRVNLIRFHAIPGVDLYPAEASVMERFRDRLNSRGVTATIRASRGEDIYAACGMLSTSSKKG</sequence>
<gene>
    <name evidence="14 16" type="primary">rlmN</name>
    <name evidence="16" type="ORF">H9982_05630</name>
</gene>
<dbReference type="PANTHER" id="PTHR30544:SF5">
    <property type="entry name" value="RADICAL SAM CORE DOMAIN-CONTAINING PROTEIN"/>
    <property type="match status" value="1"/>
</dbReference>
<feature type="binding site" evidence="14">
    <location>
        <position position="192"/>
    </location>
    <ligand>
        <name>S-adenosyl-L-methionine</name>
        <dbReference type="ChEBI" id="CHEBI:59789"/>
    </ligand>
</feature>
<evidence type="ECO:0000256" key="12">
    <source>
        <dbReference type="ARBA" id="ARBA00023014"/>
    </source>
</evidence>
<organism evidence="16 17">
    <name type="scientific">Candidatus Barnesiella excrementipullorum</name>
    <dbReference type="NCBI Taxonomy" id="2838479"/>
    <lineage>
        <taxon>Bacteria</taxon>
        <taxon>Pseudomonadati</taxon>
        <taxon>Bacteroidota</taxon>
        <taxon>Bacteroidia</taxon>
        <taxon>Bacteroidales</taxon>
        <taxon>Barnesiellaceae</taxon>
        <taxon>Barnesiella</taxon>
    </lineage>
</organism>
<evidence type="ECO:0000256" key="14">
    <source>
        <dbReference type="HAMAP-Rule" id="MF_01849"/>
    </source>
</evidence>
<feature type="active site" description="Proton acceptor" evidence="14">
    <location>
        <position position="95"/>
    </location>
</feature>
<evidence type="ECO:0000256" key="4">
    <source>
        <dbReference type="ARBA" id="ARBA00022490"/>
    </source>
</evidence>
<feature type="binding site" evidence="14">
    <location>
        <position position="119"/>
    </location>
    <ligand>
        <name>[4Fe-4S] cluster</name>
        <dbReference type="ChEBI" id="CHEBI:49883"/>
        <note>4Fe-4S-S-AdoMet</note>
    </ligand>
</feature>
<dbReference type="Pfam" id="PF21016">
    <property type="entry name" value="RlmN_N"/>
    <property type="match status" value="1"/>
</dbReference>
<keyword evidence="3 14" id="KW-0004">4Fe-4S</keyword>
<dbReference type="NCBIfam" id="TIGR00048">
    <property type="entry name" value="rRNA_mod_RlmN"/>
    <property type="match status" value="1"/>
</dbReference>
<reference evidence="16" key="2">
    <citation type="submission" date="2021-04" db="EMBL/GenBank/DDBJ databases">
        <authorList>
            <person name="Gilroy R."/>
        </authorList>
    </citation>
    <scope>NUCLEOTIDE SEQUENCE</scope>
    <source>
        <strain evidence="16">ChiHjej12B11-16260</strain>
    </source>
</reference>
<feature type="binding site" evidence="14">
    <location>
        <position position="290"/>
    </location>
    <ligand>
        <name>S-adenosyl-L-methionine</name>
        <dbReference type="ChEBI" id="CHEBI:59789"/>
    </ligand>
</feature>
<feature type="binding site" evidence="14">
    <location>
        <position position="115"/>
    </location>
    <ligand>
        <name>[4Fe-4S] cluster</name>
        <dbReference type="ChEBI" id="CHEBI:49883"/>
        <note>4Fe-4S-S-AdoMet</note>
    </ligand>
</feature>
<evidence type="ECO:0000313" key="17">
    <source>
        <dbReference type="Proteomes" id="UP000824246"/>
    </source>
</evidence>
<feature type="domain" description="Radical SAM core" evidence="15">
    <location>
        <begin position="101"/>
        <end position="328"/>
    </location>
</feature>
<evidence type="ECO:0000256" key="9">
    <source>
        <dbReference type="ARBA" id="ARBA00022694"/>
    </source>
</evidence>
<dbReference type="InterPro" id="IPR027492">
    <property type="entry name" value="RNA_MTrfase_RlmN"/>
</dbReference>
<dbReference type="HAMAP" id="MF_01849">
    <property type="entry name" value="RNA_methyltr_RlmN"/>
    <property type="match status" value="1"/>
</dbReference>
<proteinExistence type="inferred from homology"/>
<evidence type="ECO:0000256" key="1">
    <source>
        <dbReference type="ARBA" id="ARBA00004496"/>
    </source>
</evidence>
<protein>
    <recommendedName>
        <fullName evidence="14">Probable dual-specificity RNA methyltransferase RlmN</fullName>
        <ecNumber evidence="14">2.1.1.192</ecNumber>
    </recommendedName>
    <alternativeName>
        <fullName evidence="14">23S rRNA (adenine(2503)-C(2))-methyltransferase</fullName>
    </alternativeName>
    <alternativeName>
        <fullName evidence="14">23S rRNA m2A2503 methyltransferase</fullName>
    </alternativeName>
    <alternativeName>
        <fullName evidence="14">Ribosomal RNA large subunit methyltransferase N</fullName>
    </alternativeName>
    <alternativeName>
        <fullName evidence="14">tRNA (adenine(37)-C(2))-methyltransferase</fullName>
    </alternativeName>
    <alternativeName>
        <fullName evidence="14">tRNA m2A37 methyltransferase</fullName>
    </alternativeName>
</protein>
<evidence type="ECO:0000256" key="10">
    <source>
        <dbReference type="ARBA" id="ARBA00022723"/>
    </source>
</evidence>
<dbReference type="GO" id="GO:0030488">
    <property type="term" value="P:tRNA methylation"/>
    <property type="evidence" value="ECO:0007669"/>
    <property type="project" value="UniProtKB-UniRule"/>
</dbReference>
<dbReference type="Gene3D" id="3.20.20.70">
    <property type="entry name" value="Aldolase class I"/>
    <property type="match status" value="1"/>
</dbReference>
<dbReference type="GO" id="GO:0070475">
    <property type="term" value="P:rRNA base methylation"/>
    <property type="evidence" value="ECO:0007669"/>
    <property type="project" value="UniProtKB-UniRule"/>
</dbReference>
<dbReference type="Pfam" id="PF04055">
    <property type="entry name" value="Radical_SAM"/>
    <property type="match status" value="1"/>
</dbReference>
<feature type="active site" description="S-methylcysteine intermediate" evidence="14">
    <location>
        <position position="333"/>
    </location>
</feature>
<comment type="cofactor">
    <cofactor evidence="14">
        <name>[4Fe-4S] cluster</name>
        <dbReference type="ChEBI" id="CHEBI:49883"/>
    </cofactor>
    <text evidence="14">Binds 1 [4Fe-4S] cluster. The cluster is coordinated with 3 cysteines and an exchangeable S-adenosyl-L-methionine.</text>
</comment>
<keyword evidence="7 14" id="KW-0808">Transferase</keyword>
<dbReference type="InterPro" id="IPR040072">
    <property type="entry name" value="Methyltransferase_A"/>
</dbReference>
<dbReference type="SUPFAM" id="SSF102114">
    <property type="entry name" value="Radical SAM enzymes"/>
    <property type="match status" value="1"/>
</dbReference>
<dbReference type="InterPro" id="IPR058240">
    <property type="entry name" value="rSAM_sf"/>
</dbReference>
<keyword evidence="8 14" id="KW-0949">S-adenosyl-L-methionine</keyword>
<comment type="miscellaneous">
    <text evidence="14">Reaction proceeds by a ping-pong mechanism involving intermediate methylation of a conserved cysteine residue.</text>
</comment>
<comment type="catalytic activity">
    <reaction evidence="14">
        <text>adenosine(37) in tRNA + 2 reduced [2Fe-2S]-[ferredoxin] + 2 S-adenosyl-L-methionine = 2-methyladenosine(37) in tRNA + 5'-deoxyadenosine + L-methionine + 2 oxidized [2Fe-2S]-[ferredoxin] + S-adenosyl-L-homocysteine</text>
        <dbReference type="Rhea" id="RHEA:43332"/>
        <dbReference type="Rhea" id="RHEA-COMP:10000"/>
        <dbReference type="Rhea" id="RHEA-COMP:10001"/>
        <dbReference type="Rhea" id="RHEA-COMP:10162"/>
        <dbReference type="Rhea" id="RHEA-COMP:10485"/>
        <dbReference type="ChEBI" id="CHEBI:17319"/>
        <dbReference type="ChEBI" id="CHEBI:33737"/>
        <dbReference type="ChEBI" id="CHEBI:33738"/>
        <dbReference type="ChEBI" id="CHEBI:57844"/>
        <dbReference type="ChEBI" id="CHEBI:57856"/>
        <dbReference type="ChEBI" id="CHEBI:59789"/>
        <dbReference type="ChEBI" id="CHEBI:74411"/>
        <dbReference type="ChEBI" id="CHEBI:74497"/>
        <dbReference type="EC" id="2.1.1.192"/>
    </reaction>
</comment>